<evidence type="ECO:0000256" key="1">
    <source>
        <dbReference type="SAM" id="MobiDB-lite"/>
    </source>
</evidence>
<dbReference type="InterPro" id="IPR047928">
    <property type="entry name" value="Perm_prefix_1"/>
</dbReference>
<feature type="transmembrane region" description="Helical" evidence="2">
    <location>
        <begin position="323"/>
        <end position="342"/>
    </location>
</feature>
<keyword evidence="2" id="KW-1133">Transmembrane helix</keyword>
<accession>A0A3P1VB94</accession>
<feature type="region of interest" description="Disordered" evidence="1">
    <location>
        <begin position="95"/>
        <end position="116"/>
    </location>
</feature>
<feature type="compositionally biased region" description="Low complexity" evidence="1">
    <location>
        <begin position="95"/>
        <end position="105"/>
    </location>
</feature>
<reference evidence="3 4" key="1">
    <citation type="submission" date="2018-11" db="EMBL/GenBank/DDBJ databases">
        <title>Genomes From Bacteria Associated with the Canine Oral Cavity: a Test Case for Automated Genome-Based Taxonomic Assignment.</title>
        <authorList>
            <person name="Coil D.A."/>
            <person name="Jospin G."/>
            <person name="Darling A.E."/>
            <person name="Wallis C."/>
            <person name="Davis I.J."/>
            <person name="Harris S."/>
            <person name="Eisen J.A."/>
            <person name="Holcombe L.J."/>
            <person name="O'Flynn C."/>
        </authorList>
    </citation>
    <scope>NUCLEOTIDE SEQUENCE [LARGE SCALE GENOMIC DNA]</scope>
    <source>
        <strain evidence="3 4">OH5050</strain>
    </source>
</reference>
<keyword evidence="2" id="KW-0472">Membrane</keyword>
<feature type="transmembrane region" description="Helical" evidence="2">
    <location>
        <begin position="170"/>
        <end position="190"/>
    </location>
</feature>
<organism evidence="3 4">
    <name type="scientific">Actinomyces bowdenii</name>
    <dbReference type="NCBI Taxonomy" id="131109"/>
    <lineage>
        <taxon>Bacteria</taxon>
        <taxon>Bacillati</taxon>
        <taxon>Actinomycetota</taxon>
        <taxon>Actinomycetes</taxon>
        <taxon>Actinomycetales</taxon>
        <taxon>Actinomycetaceae</taxon>
        <taxon>Actinomyces</taxon>
    </lineage>
</organism>
<sequence length="384" mass="40914">MGGHQGPHRPLHRRASLMDTIDTFLDAMFAPYPATERLREARAELRAMMEDAYHDALASGRTHNEAVGRVITDFGNLEELAPVLGIASELRADDAGTGSTAGAARPGPPAADPDYPVVTLPQARALAKARRDTASTLGHAVAAFVLAPAALIALTDLAEHGRIAMGEPEANVIGLALTLATVAAGVVMLVRRRAAFAGVGHLLTGRFTRDPVVSAWASRERQGHEVERSKKLSIAVALWIMAALPLIASGMLASRPGADQGWTGPATALTLVLVAIGLQIYLPASWSSTTHSTLTTQGRPAAEGRGQDGDGGARWEKDKDDPLIGLVASVFWPACVILYLLWSFLWNAWDRSWILWPVAGLAFGAFAGARSSLRARGRPTRQRR</sequence>
<feature type="transmembrane region" description="Helical" evidence="2">
    <location>
        <begin position="137"/>
        <end position="158"/>
    </location>
</feature>
<keyword evidence="2" id="KW-0812">Transmembrane</keyword>
<dbReference type="OrthoDB" id="9815852at2"/>
<protein>
    <submittedName>
        <fullName evidence="3">Uncharacterized protein</fullName>
    </submittedName>
</protein>
<feature type="compositionally biased region" description="Basic and acidic residues" evidence="1">
    <location>
        <begin position="305"/>
        <end position="316"/>
    </location>
</feature>
<comment type="caution">
    <text evidence="3">The sequence shown here is derived from an EMBL/GenBank/DDBJ whole genome shotgun (WGS) entry which is preliminary data.</text>
</comment>
<keyword evidence="4" id="KW-1185">Reference proteome</keyword>
<proteinExistence type="predicted"/>
<feature type="transmembrane region" description="Helical" evidence="2">
    <location>
        <begin position="232"/>
        <end position="253"/>
    </location>
</feature>
<evidence type="ECO:0000256" key="2">
    <source>
        <dbReference type="SAM" id="Phobius"/>
    </source>
</evidence>
<feature type="transmembrane region" description="Helical" evidence="2">
    <location>
        <begin position="265"/>
        <end position="282"/>
    </location>
</feature>
<feature type="transmembrane region" description="Helical" evidence="2">
    <location>
        <begin position="354"/>
        <end position="373"/>
    </location>
</feature>
<feature type="region of interest" description="Disordered" evidence="1">
    <location>
        <begin position="290"/>
        <end position="316"/>
    </location>
</feature>
<name>A0A3P1VB94_9ACTO</name>
<dbReference type="Proteomes" id="UP000271272">
    <property type="component" value="Unassembled WGS sequence"/>
</dbReference>
<evidence type="ECO:0000313" key="3">
    <source>
        <dbReference type="EMBL" id="RRD30886.1"/>
    </source>
</evidence>
<evidence type="ECO:0000313" key="4">
    <source>
        <dbReference type="Proteomes" id="UP000271272"/>
    </source>
</evidence>
<dbReference type="AlphaFoldDB" id="A0A3P1VB94"/>
<dbReference type="NCBIfam" id="NF038403">
    <property type="entry name" value="perm_prefix_1"/>
    <property type="match status" value="1"/>
</dbReference>
<gene>
    <name evidence="3" type="ORF">EII10_01995</name>
</gene>
<dbReference type="EMBL" id="RQZC01000001">
    <property type="protein sequence ID" value="RRD30886.1"/>
    <property type="molecule type" value="Genomic_DNA"/>
</dbReference>